<gene>
    <name evidence="14" type="ORF">CK503_14990</name>
</gene>
<keyword evidence="5" id="KW-0597">Phosphoprotein</keyword>
<dbReference type="Gene3D" id="1.10.287.130">
    <property type="match status" value="1"/>
</dbReference>
<comment type="catalytic activity">
    <reaction evidence="1">
        <text>ATP + protein L-histidine = ADP + protein N-phospho-L-histidine.</text>
        <dbReference type="EC" id="2.7.13.3"/>
    </reaction>
</comment>
<keyword evidence="11" id="KW-0472">Membrane</keyword>
<dbReference type="InterPro" id="IPR005467">
    <property type="entry name" value="His_kinase_dom"/>
</dbReference>
<feature type="coiled-coil region" evidence="12">
    <location>
        <begin position="149"/>
        <end position="179"/>
    </location>
</feature>
<dbReference type="SUPFAM" id="SSF55874">
    <property type="entry name" value="ATPase domain of HSP90 chaperone/DNA topoisomerase II/histidine kinase"/>
    <property type="match status" value="1"/>
</dbReference>
<dbReference type="InterPro" id="IPR050736">
    <property type="entry name" value="Sensor_HK_Regulatory"/>
</dbReference>
<dbReference type="InterPro" id="IPR003661">
    <property type="entry name" value="HisK_dim/P_dom"/>
</dbReference>
<evidence type="ECO:0000256" key="3">
    <source>
        <dbReference type="ARBA" id="ARBA00012438"/>
    </source>
</evidence>
<evidence type="ECO:0000256" key="9">
    <source>
        <dbReference type="ARBA" id="ARBA00022840"/>
    </source>
</evidence>
<keyword evidence="8" id="KW-0418">Kinase</keyword>
<evidence type="ECO:0000256" key="11">
    <source>
        <dbReference type="ARBA" id="ARBA00023136"/>
    </source>
</evidence>
<keyword evidence="6" id="KW-0808">Transferase</keyword>
<sequence length="402" mass="45242">MIKQNQNVPKGIAIVVNDNGILQKVIHDSYDLFTFNIDDQATFVDGLDSDSISKAYQFLERIKTNEVAYNWGLHVTNDDETILFGFSGIRIDGENLLIGTDNPDDTEQFLNGLMEMNNESVNRLRAYMKEQQEKPGESKEDEWGMYDEMSGLNNELANMQRKLTKRTAELEKLNELKNQMLGMAAHDLRNPLTLIQNYSNFLIEDHEEKNMFTDDQFQLVKEIKESSEYMVRIIEDMLDISAIESGSINLEKNDENIGEFIERVVSLNRPTATKKNISIITNLPDKSVVKAIDAYKFQQVLDNLISNAIKYSQLQTEIEVGICEESDGAITIYVDDEGQGIPEEELDDLFVPFAKISVEATAGEKSTGLGLAIAKKIVEAHGGNIQVESKVGEGSTFFVKVP</sequence>
<dbReference type="PROSITE" id="PS50109">
    <property type="entry name" value="HIS_KIN"/>
    <property type="match status" value="1"/>
</dbReference>
<evidence type="ECO:0000259" key="13">
    <source>
        <dbReference type="PROSITE" id="PS50109"/>
    </source>
</evidence>
<dbReference type="EMBL" id="NSKE01000013">
    <property type="protein sequence ID" value="PAU92794.1"/>
    <property type="molecule type" value="Genomic_DNA"/>
</dbReference>
<dbReference type="GO" id="GO:0005524">
    <property type="term" value="F:ATP binding"/>
    <property type="evidence" value="ECO:0007669"/>
    <property type="project" value="UniProtKB-KW"/>
</dbReference>
<dbReference type="GO" id="GO:0000155">
    <property type="term" value="F:phosphorelay sensor kinase activity"/>
    <property type="evidence" value="ECO:0007669"/>
    <property type="project" value="InterPro"/>
</dbReference>
<dbReference type="PRINTS" id="PR00344">
    <property type="entry name" value="BCTRLSENSOR"/>
</dbReference>
<evidence type="ECO:0000256" key="6">
    <source>
        <dbReference type="ARBA" id="ARBA00022679"/>
    </source>
</evidence>
<dbReference type="Gene3D" id="3.30.565.10">
    <property type="entry name" value="Histidine kinase-like ATPase, C-terminal domain"/>
    <property type="match status" value="1"/>
</dbReference>
<dbReference type="InterPro" id="IPR004358">
    <property type="entry name" value="Sig_transdc_His_kin-like_C"/>
</dbReference>
<proteinExistence type="predicted"/>
<evidence type="ECO:0000256" key="8">
    <source>
        <dbReference type="ARBA" id="ARBA00022777"/>
    </source>
</evidence>
<dbReference type="Pfam" id="PF00512">
    <property type="entry name" value="HisKA"/>
    <property type="match status" value="1"/>
</dbReference>
<dbReference type="EC" id="2.7.13.3" evidence="3"/>
<evidence type="ECO:0000256" key="4">
    <source>
        <dbReference type="ARBA" id="ARBA00022475"/>
    </source>
</evidence>
<evidence type="ECO:0000313" key="14">
    <source>
        <dbReference type="EMBL" id="PAU92794.1"/>
    </source>
</evidence>
<feature type="domain" description="Histidine kinase" evidence="13">
    <location>
        <begin position="183"/>
        <end position="402"/>
    </location>
</feature>
<keyword evidence="15" id="KW-1185">Reference proteome</keyword>
<dbReference type="InterPro" id="IPR003594">
    <property type="entry name" value="HATPase_dom"/>
</dbReference>
<dbReference type="OrthoDB" id="9813151at2"/>
<evidence type="ECO:0000256" key="10">
    <source>
        <dbReference type="ARBA" id="ARBA00023012"/>
    </source>
</evidence>
<protein>
    <recommendedName>
        <fullName evidence="3">histidine kinase</fullName>
        <ecNumber evidence="3">2.7.13.3</ecNumber>
    </recommendedName>
</protein>
<comment type="caution">
    <text evidence="14">The sequence shown here is derived from an EMBL/GenBank/DDBJ whole genome shotgun (WGS) entry which is preliminary data.</text>
</comment>
<dbReference type="CDD" id="cd00075">
    <property type="entry name" value="HATPase"/>
    <property type="match status" value="1"/>
</dbReference>
<dbReference type="Pfam" id="PF02518">
    <property type="entry name" value="HATPase_c"/>
    <property type="match status" value="1"/>
</dbReference>
<dbReference type="GO" id="GO:0005886">
    <property type="term" value="C:plasma membrane"/>
    <property type="evidence" value="ECO:0007669"/>
    <property type="project" value="UniProtKB-SubCell"/>
</dbReference>
<reference evidence="14 15" key="1">
    <citation type="submission" date="2017-08" db="EMBL/GenBank/DDBJ databases">
        <title>Aliifodinibius alkalisoli sp. nov., isolated from saline alkaline soil.</title>
        <authorList>
            <person name="Liu D."/>
            <person name="Zhang G."/>
        </authorList>
    </citation>
    <scope>NUCLEOTIDE SEQUENCE [LARGE SCALE GENOMIC DNA]</scope>
    <source>
        <strain evidence="14 15">WN023</strain>
    </source>
</reference>
<dbReference type="Proteomes" id="UP000218831">
    <property type="component" value="Unassembled WGS sequence"/>
</dbReference>
<dbReference type="CDD" id="cd00082">
    <property type="entry name" value="HisKA"/>
    <property type="match status" value="1"/>
</dbReference>
<dbReference type="PANTHER" id="PTHR43711:SF1">
    <property type="entry name" value="HISTIDINE KINASE 1"/>
    <property type="match status" value="1"/>
</dbReference>
<evidence type="ECO:0000256" key="2">
    <source>
        <dbReference type="ARBA" id="ARBA00004236"/>
    </source>
</evidence>
<evidence type="ECO:0000256" key="12">
    <source>
        <dbReference type="SAM" id="Coils"/>
    </source>
</evidence>
<dbReference type="InterPro" id="IPR036890">
    <property type="entry name" value="HATPase_C_sf"/>
</dbReference>
<dbReference type="InterPro" id="IPR036097">
    <property type="entry name" value="HisK_dim/P_sf"/>
</dbReference>
<dbReference type="AlphaFoldDB" id="A0A2A2G705"/>
<keyword evidence="4" id="KW-1003">Cell membrane</keyword>
<dbReference type="SMART" id="SM00387">
    <property type="entry name" value="HATPase_c"/>
    <property type="match status" value="1"/>
</dbReference>
<accession>A0A2A2G705</accession>
<dbReference type="SMART" id="SM00388">
    <property type="entry name" value="HisKA"/>
    <property type="match status" value="1"/>
</dbReference>
<evidence type="ECO:0000256" key="1">
    <source>
        <dbReference type="ARBA" id="ARBA00000085"/>
    </source>
</evidence>
<keyword evidence="10" id="KW-0902">Two-component regulatory system</keyword>
<dbReference type="FunFam" id="3.30.565.10:FF:000023">
    <property type="entry name" value="PAS domain-containing sensor histidine kinase"/>
    <property type="match status" value="1"/>
</dbReference>
<dbReference type="PANTHER" id="PTHR43711">
    <property type="entry name" value="TWO-COMPONENT HISTIDINE KINASE"/>
    <property type="match status" value="1"/>
</dbReference>
<keyword evidence="7" id="KW-0547">Nucleotide-binding</keyword>
<evidence type="ECO:0000256" key="5">
    <source>
        <dbReference type="ARBA" id="ARBA00022553"/>
    </source>
</evidence>
<name>A0A2A2G705_9BACT</name>
<evidence type="ECO:0000313" key="15">
    <source>
        <dbReference type="Proteomes" id="UP000218831"/>
    </source>
</evidence>
<keyword evidence="9" id="KW-0067">ATP-binding</keyword>
<evidence type="ECO:0000256" key="7">
    <source>
        <dbReference type="ARBA" id="ARBA00022741"/>
    </source>
</evidence>
<dbReference type="SUPFAM" id="SSF47384">
    <property type="entry name" value="Homodimeric domain of signal transducing histidine kinase"/>
    <property type="match status" value="1"/>
</dbReference>
<keyword evidence="12" id="KW-0175">Coiled coil</keyword>
<comment type="subcellular location">
    <subcellularLocation>
        <location evidence="2">Cell membrane</location>
    </subcellularLocation>
</comment>
<dbReference type="RefSeq" id="WP_095607647.1">
    <property type="nucleotide sequence ID" value="NZ_NSKE01000013.1"/>
</dbReference>
<organism evidence="14 15">
    <name type="scientific">Fodinibius salipaludis</name>
    <dbReference type="NCBI Taxonomy" id="2032627"/>
    <lineage>
        <taxon>Bacteria</taxon>
        <taxon>Pseudomonadati</taxon>
        <taxon>Balneolota</taxon>
        <taxon>Balneolia</taxon>
        <taxon>Balneolales</taxon>
        <taxon>Balneolaceae</taxon>
        <taxon>Fodinibius</taxon>
    </lineage>
</organism>